<keyword evidence="5" id="KW-0479">Metal-binding</keyword>
<evidence type="ECO:0000256" key="3">
    <source>
        <dbReference type="ARBA" id="ARBA00022840"/>
    </source>
</evidence>
<dbReference type="GO" id="GO:0005524">
    <property type="term" value="F:ATP binding"/>
    <property type="evidence" value="ECO:0007669"/>
    <property type="project" value="UniProtKB-KW"/>
</dbReference>
<dbReference type="EC" id="6.3.3.2" evidence="5"/>
<comment type="cofactor">
    <cofactor evidence="5">
        <name>Mg(2+)</name>
        <dbReference type="ChEBI" id="CHEBI:18420"/>
    </cofactor>
</comment>
<evidence type="ECO:0000313" key="6">
    <source>
        <dbReference type="EMBL" id="TGL57965.1"/>
    </source>
</evidence>
<dbReference type="PIRSF" id="PIRSF006806">
    <property type="entry name" value="FTHF_cligase"/>
    <property type="match status" value="1"/>
</dbReference>
<evidence type="ECO:0000313" key="7">
    <source>
        <dbReference type="Proteomes" id="UP000297693"/>
    </source>
</evidence>
<dbReference type="SUPFAM" id="SSF100950">
    <property type="entry name" value="NagB/RpiA/CoA transferase-like"/>
    <property type="match status" value="1"/>
</dbReference>
<gene>
    <name evidence="6" type="ORF">EHQ58_11225</name>
</gene>
<organism evidence="6 7">
    <name type="scientific">Leptospira ognonensis</name>
    <dbReference type="NCBI Taxonomy" id="2484945"/>
    <lineage>
        <taxon>Bacteria</taxon>
        <taxon>Pseudomonadati</taxon>
        <taxon>Spirochaetota</taxon>
        <taxon>Spirochaetia</taxon>
        <taxon>Leptospirales</taxon>
        <taxon>Leptospiraceae</taxon>
        <taxon>Leptospira</taxon>
    </lineage>
</organism>
<dbReference type="GO" id="GO:0035999">
    <property type="term" value="P:tetrahydrofolate interconversion"/>
    <property type="evidence" value="ECO:0007669"/>
    <property type="project" value="TreeGrafter"/>
</dbReference>
<dbReference type="AlphaFoldDB" id="A0A4R9K1I2"/>
<dbReference type="GO" id="GO:0046872">
    <property type="term" value="F:metal ion binding"/>
    <property type="evidence" value="ECO:0007669"/>
    <property type="project" value="UniProtKB-KW"/>
</dbReference>
<keyword evidence="2 4" id="KW-0547">Nucleotide-binding</keyword>
<reference evidence="6" key="1">
    <citation type="journal article" date="2019" name="PLoS Negl. Trop. Dis.">
        <title>Revisiting the worldwide diversity of Leptospira species in the environment.</title>
        <authorList>
            <person name="Vincent A.T."/>
            <person name="Schiettekatte O."/>
            <person name="Bourhy P."/>
            <person name="Veyrier F.J."/>
            <person name="Picardeau M."/>
        </authorList>
    </citation>
    <scope>NUCLEOTIDE SEQUENCE [LARGE SCALE GENOMIC DNA]</scope>
    <source>
        <strain evidence="6">201702476</strain>
    </source>
</reference>
<comment type="similarity">
    <text evidence="1 5">Belongs to the 5-formyltetrahydrofolate cyclo-ligase family.</text>
</comment>
<dbReference type="NCBIfam" id="TIGR02727">
    <property type="entry name" value="MTHFS_bact"/>
    <property type="match status" value="1"/>
</dbReference>
<keyword evidence="7" id="KW-1185">Reference proteome</keyword>
<dbReference type="Proteomes" id="UP000297693">
    <property type="component" value="Unassembled WGS sequence"/>
</dbReference>
<dbReference type="GO" id="GO:0009396">
    <property type="term" value="P:folic acid-containing compound biosynthetic process"/>
    <property type="evidence" value="ECO:0007669"/>
    <property type="project" value="TreeGrafter"/>
</dbReference>
<feature type="binding site" evidence="4">
    <location>
        <begin position="137"/>
        <end position="145"/>
    </location>
    <ligand>
        <name>ATP</name>
        <dbReference type="ChEBI" id="CHEBI:30616"/>
    </ligand>
</feature>
<feature type="binding site" evidence="4">
    <location>
        <position position="54"/>
    </location>
    <ligand>
        <name>substrate</name>
    </ligand>
</feature>
<keyword evidence="3 4" id="KW-0067">ATP-binding</keyword>
<comment type="caution">
    <text evidence="6">The sequence shown here is derived from an EMBL/GenBank/DDBJ whole genome shotgun (WGS) entry which is preliminary data.</text>
</comment>
<dbReference type="EMBL" id="RQGD01000034">
    <property type="protein sequence ID" value="TGL57965.1"/>
    <property type="molecule type" value="Genomic_DNA"/>
</dbReference>
<name>A0A4R9K1I2_9LEPT</name>
<dbReference type="PANTHER" id="PTHR23407">
    <property type="entry name" value="ATPASE INHIBITOR/5-FORMYLTETRAHYDROFOLATE CYCLO-LIGASE"/>
    <property type="match status" value="1"/>
</dbReference>
<proteinExistence type="inferred from homology"/>
<evidence type="ECO:0000256" key="4">
    <source>
        <dbReference type="PIRSR" id="PIRSR006806-1"/>
    </source>
</evidence>
<dbReference type="InterPro" id="IPR002698">
    <property type="entry name" value="FTHF_cligase"/>
</dbReference>
<evidence type="ECO:0000256" key="1">
    <source>
        <dbReference type="ARBA" id="ARBA00010638"/>
    </source>
</evidence>
<comment type="catalytic activity">
    <reaction evidence="5">
        <text>(6S)-5-formyl-5,6,7,8-tetrahydrofolate + ATP = (6R)-5,10-methenyltetrahydrofolate + ADP + phosphate</text>
        <dbReference type="Rhea" id="RHEA:10488"/>
        <dbReference type="ChEBI" id="CHEBI:30616"/>
        <dbReference type="ChEBI" id="CHEBI:43474"/>
        <dbReference type="ChEBI" id="CHEBI:57455"/>
        <dbReference type="ChEBI" id="CHEBI:57457"/>
        <dbReference type="ChEBI" id="CHEBI:456216"/>
        <dbReference type="EC" id="6.3.3.2"/>
    </reaction>
</comment>
<protein>
    <recommendedName>
        <fullName evidence="5">5-formyltetrahydrofolate cyclo-ligase</fullName>
        <ecNumber evidence="5">6.3.3.2</ecNumber>
    </recommendedName>
</protein>
<dbReference type="InterPro" id="IPR037171">
    <property type="entry name" value="NagB/RpiA_transferase-like"/>
</dbReference>
<accession>A0A4R9K1I2</accession>
<dbReference type="GO" id="GO:0030272">
    <property type="term" value="F:5-formyltetrahydrofolate cyclo-ligase activity"/>
    <property type="evidence" value="ECO:0007669"/>
    <property type="project" value="UniProtKB-EC"/>
</dbReference>
<dbReference type="InterPro" id="IPR024185">
    <property type="entry name" value="FTHF_cligase-like_sf"/>
</dbReference>
<keyword evidence="5" id="KW-0460">Magnesium</keyword>
<keyword evidence="6" id="KW-0436">Ligase</keyword>
<feature type="binding site" evidence="4">
    <location>
        <begin position="6"/>
        <end position="10"/>
    </location>
    <ligand>
        <name>ATP</name>
        <dbReference type="ChEBI" id="CHEBI:30616"/>
    </ligand>
</feature>
<feature type="binding site" evidence="4">
    <location>
        <position position="48"/>
    </location>
    <ligand>
        <name>substrate</name>
    </ligand>
</feature>
<evidence type="ECO:0000256" key="2">
    <source>
        <dbReference type="ARBA" id="ARBA00022741"/>
    </source>
</evidence>
<dbReference type="PANTHER" id="PTHR23407:SF1">
    <property type="entry name" value="5-FORMYLTETRAHYDROFOLATE CYCLO-LIGASE"/>
    <property type="match status" value="1"/>
</dbReference>
<evidence type="ECO:0000256" key="5">
    <source>
        <dbReference type="RuleBase" id="RU361279"/>
    </source>
</evidence>
<dbReference type="Pfam" id="PF01812">
    <property type="entry name" value="5-FTHF_cyc-lig"/>
    <property type="match status" value="1"/>
</dbReference>
<sequence>MNLLEKKDVRARLKAHLPKLADREESEIKILNRIYPLLKGNEKIITYVADQTLEVDVLPLVASCPLPRPAAFWEFHHSAKWFFPKISDSDELVFIRPISWEKGKFGIWEPVGDDIITPSQADLILIPGLGYAANGARLGRGGGYYDRALREKDLRAKTVGITFSKFFPVPVQPEEHDVIVGKVITEVGIHTFLD</sequence>
<dbReference type="Gene3D" id="3.40.50.10420">
    <property type="entry name" value="NagB/RpiA/CoA transferase-like"/>
    <property type="match status" value="1"/>
</dbReference>
<dbReference type="RefSeq" id="WP_135623984.1">
    <property type="nucleotide sequence ID" value="NZ_RQGD01000034.1"/>
</dbReference>
<dbReference type="OrthoDB" id="9801938at2"/>